<dbReference type="InterPro" id="IPR011009">
    <property type="entry name" value="Kinase-like_dom_sf"/>
</dbReference>
<dbReference type="RefSeq" id="XP_007397600.1">
    <property type="nucleotide sequence ID" value="XM_007397538.1"/>
</dbReference>
<dbReference type="AlphaFoldDB" id="K5USR0"/>
<dbReference type="HOGENOM" id="CLU_075124_0_0_1"/>
<evidence type="ECO:0000256" key="1">
    <source>
        <dbReference type="SAM" id="MobiDB-lite"/>
    </source>
</evidence>
<dbReference type="PANTHER" id="PTHR37171">
    <property type="entry name" value="SERINE/THREONINE-PROTEIN KINASE YRZF-RELATED"/>
    <property type="match status" value="1"/>
</dbReference>
<dbReference type="SUPFAM" id="SSF56112">
    <property type="entry name" value="Protein kinase-like (PK-like)"/>
    <property type="match status" value="1"/>
</dbReference>
<dbReference type="InterPro" id="IPR052396">
    <property type="entry name" value="Meiotic_Drive_Suppr_Kinase"/>
</dbReference>
<protein>
    <recommendedName>
        <fullName evidence="4">Protein kinase domain-containing protein</fullName>
    </recommendedName>
</protein>
<dbReference type="Gene3D" id="1.10.510.10">
    <property type="entry name" value="Transferase(Phosphotransferase) domain 1"/>
    <property type="match status" value="1"/>
</dbReference>
<dbReference type="OrthoDB" id="3262759at2759"/>
<dbReference type="GeneID" id="18919613"/>
<dbReference type="EMBL" id="JH930474">
    <property type="protein sequence ID" value="EKM52966.1"/>
    <property type="molecule type" value="Genomic_DNA"/>
</dbReference>
<name>K5USR0_PHACS</name>
<gene>
    <name evidence="2" type="ORF">PHACADRAFT_30086</name>
</gene>
<dbReference type="Pfam" id="PF13095">
    <property type="entry name" value="FTA2"/>
    <property type="match status" value="1"/>
</dbReference>
<reference evidence="2 3" key="1">
    <citation type="journal article" date="2012" name="BMC Genomics">
        <title>Comparative genomics of the white-rot fungi, Phanerochaete carnosa and P. chrysosporium, to elucidate the genetic basis of the distinct wood types they colonize.</title>
        <authorList>
            <person name="Suzuki H."/>
            <person name="MacDonald J."/>
            <person name="Syed K."/>
            <person name="Salamov A."/>
            <person name="Hori C."/>
            <person name="Aerts A."/>
            <person name="Henrissat B."/>
            <person name="Wiebenga A."/>
            <person name="vanKuyk P.A."/>
            <person name="Barry K."/>
            <person name="Lindquist E."/>
            <person name="LaButti K."/>
            <person name="Lapidus A."/>
            <person name="Lucas S."/>
            <person name="Coutinho P."/>
            <person name="Gong Y."/>
            <person name="Samejima M."/>
            <person name="Mahadevan R."/>
            <person name="Abou-Zaid M."/>
            <person name="de Vries R.P."/>
            <person name="Igarashi K."/>
            <person name="Yadav J.S."/>
            <person name="Grigoriev I.V."/>
            <person name="Master E.R."/>
        </authorList>
    </citation>
    <scope>NUCLEOTIDE SEQUENCE [LARGE SCALE GENOMIC DNA]</scope>
    <source>
        <strain evidence="2 3">HHB-10118-sp</strain>
    </source>
</reference>
<dbReference type="InterPro" id="IPR025213">
    <property type="entry name" value="Sim4_Fta2"/>
</dbReference>
<dbReference type="KEGG" id="pco:PHACADRAFT_30086"/>
<keyword evidence="3" id="KW-1185">Reference proteome</keyword>
<organism evidence="2 3">
    <name type="scientific">Phanerochaete carnosa (strain HHB-10118-sp)</name>
    <name type="common">White-rot fungus</name>
    <name type="synonym">Peniophora carnosa</name>
    <dbReference type="NCBI Taxonomy" id="650164"/>
    <lineage>
        <taxon>Eukaryota</taxon>
        <taxon>Fungi</taxon>
        <taxon>Dikarya</taxon>
        <taxon>Basidiomycota</taxon>
        <taxon>Agaricomycotina</taxon>
        <taxon>Agaricomycetes</taxon>
        <taxon>Polyporales</taxon>
        <taxon>Phanerochaetaceae</taxon>
        <taxon>Phanerochaete</taxon>
    </lineage>
</organism>
<evidence type="ECO:0000313" key="2">
    <source>
        <dbReference type="EMBL" id="EKM52966.1"/>
    </source>
</evidence>
<dbReference type="InParanoid" id="K5USR0"/>
<feature type="region of interest" description="Disordered" evidence="1">
    <location>
        <begin position="1"/>
        <end position="32"/>
    </location>
</feature>
<proteinExistence type="predicted"/>
<sequence length="313" mass="35369">MRAHRTTPDISTYPERSPWDYDPPPYNLVPEPEDWGQHDTPELRAAALVVAKHTDCNPFTGTNPLHVVDVMAFNSFPWDACVQPPPLPQVVLPADIEFVQQLNRSGNSAALVAQLGGKDMVMKIFPDRPAIEDEDDDLGSYEIKPDPRTLFERESNAYAHLMRYGACAKGAVPQCYGWCVLSRQDIEKILALPSLSKSARSLESEENPPKALLIEYFAGAQPLSERAITPQMAQRALRALYACHVAFVMHQDIHRRNILLCPGGRVVWIDFDHAECASEDTSGRRIFFKELKEGWDYIYDRLLTDARIGYHHL</sequence>
<evidence type="ECO:0008006" key="4">
    <source>
        <dbReference type="Google" id="ProtNLM"/>
    </source>
</evidence>
<dbReference type="PANTHER" id="PTHR37171:SF1">
    <property type="entry name" value="SERINE_THREONINE-PROTEIN KINASE YRZF-RELATED"/>
    <property type="match status" value="1"/>
</dbReference>
<dbReference type="Proteomes" id="UP000008370">
    <property type="component" value="Unassembled WGS sequence"/>
</dbReference>
<evidence type="ECO:0000313" key="3">
    <source>
        <dbReference type="Proteomes" id="UP000008370"/>
    </source>
</evidence>
<accession>K5USR0</accession>